<protein>
    <submittedName>
        <fullName evidence="3">Diguanylate cyclase/phosphodiesterase domain-containing protein</fullName>
    </submittedName>
</protein>
<dbReference type="Pfam" id="PF12792">
    <property type="entry name" value="CSS-motif"/>
    <property type="match status" value="1"/>
</dbReference>
<gene>
    <name evidence="3" type="ORF">NCTC10313_01691</name>
</gene>
<evidence type="ECO:0000256" key="1">
    <source>
        <dbReference type="SAM" id="Phobius"/>
    </source>
</evidence>
<feature type="transmembrane region" description="Helical" evidence="1">
    <location>
        <begin position="7"/>
        <end position="29"/>
    </location>
</feature>
<feature type="transmembrane region" description="Helical" evidence="1">
    <location>
        <begin position="224"/>
        <end position="247"/>
    </location>
</feature>
<keyword evidence="1" id="KW-0472">Membrane</keyword>
<dbReference type="Proteomes" id="UP000254487">
    <property type="component" value="Unassembled WGS sequence"/>
</dbReference>
<reference evidence="3 4" key="1">
    <citation type="submission" date="2018-06" db="EMBL/GenBank/DDBJ databases">
        <authorList>
            <consortium name="Pathogen Informatics"/>
            <person name="Doyle S."/>
        </authorList>
    </citation>
    <scope>NUCLEOTIDE SEQUENCE [LARGE SCALE GENOMIC DNA]</scope>
    <source>
        <strain evidence="3 4">NCTC10313</strain>
    </source>
</reference>
<dbReference type="EMBL" id="UGLW01000003">
    <property type="protein sequence ID" value="STU58885.1"/>
    <property type="molecule type" value="Genomic_DNA"/>
</dbReference>
<evidence type="ECO:0000313" key="3">
    <source>
        <dbReference type="EMBL" id="STU58885.1"/>
    </source>
</evidence>
<dbReference type="InterPro" id="IPR024744">
    <property type="entry name" value="CSS-motif_dom"/>
</dbReference>
<accession>A0A377Z1Q5</accession>
<proteinExistence type="predicted"/>
<evidence type="ECO:0000313" key="4">
    <source>
        <dbReference type="Proteomes" id="UP000254487"/>
    </source>
</evidence>
<sequence>MKLKLSYIICAVLVPLVMMITLALLVSVLQFKQDVALSAKTLLRFSEDVSTASWRVTGQAVKLADRPCAEILSELNRTRAFTPYIRDIGLLEKGNLLCSFVSREQAHPFPLPPGKTLPTPLPARWVRSFSWMAGGPGRPAVVYTQQVAADKAAFVIVDSRYVQELMDVLSEEREAVFSLRFGKGDAIISQPAQYDRIVMTQNYVTDDGKISLTVAAPLGTLTAVWMKSLLIFIPLSFCFSFLTLVLYRHWSKMRVMTPTY</sequence>
<dbReference type="STRING" id="1218098.GCA_001598715_04028"/>
<keyword evidence="1" id="KW-1133">Transmembrane helix</keyword>
<keyword evidence="1" id="KW-0812">Transmembrane</keyword>
<evidence type="ECO:0000259" key="2">
    <source>
        <dbReference type="Pfam" id="PF12792"/>
    </source>
</evidence>
<organism evidence="3 4">
    <name type="scientific">Klebsiella pneumoniae subsp. ozaenae</name>
    <dbReference type="NCBI Taxonomy" id="574"/>
    <lineage>
        <taxon>Bacteria</taxon>
        <taxon>Pseudomonadati</taxon>
        <taxon>Pseudomonadota</taxon>
        <taxon>Gammaproteobacteria</taxon>
        <taxon>Enterobacterales</taxon>
        <taxon>Enterobacteriaceae</taxon>
        <taxon>Klebsiella/Raoultella group</taxon>
        <taxon>Klebsiella</taxon>
        <taxon>Klebsiella pneumoniae complex</taxon>
    </lineage>
</organism>
<feature type="domain" description="Putative cyclic diguanylate phosphodiesterase CSS motif-containing" evidence="2">
    <location>
        <begin position="32"/>
        <end position="225"/>
    </location>
</feature>
<name>A0A377Z1Q5_KLEPO</name>
<dbReference type="AlphaFoldDB" id="A0A377Z1Q5"/>